<evidence type="ECO:0000313" key="1">
    <source>
        <dbReference type="EMBL" id="GIY13202.1"/>
    </source>
</evidence>
<proteinExistence type="predicted"/>
<protein>
    <submittedName>
        <fullName evidence="1">Uncharacterized protein</fullName>
    </submittedName>
</protein>
<keyword evidence="2" id="KW-1185">Reference proteome</keyword>
<dbReference type="EMBL" id="BPLR01006905">
    <property type="protein sequence ID" value="GIY13202.1"/>
    <property type="molecule type" value="Genomic_DNA"/>
</dbReference>
<organism evidence="1 2">
    <name type="scientific">Caerostris extrusa</name>
    <name type="common">Bark spider</name>
    <name type="synonym">Caerostris bankana</name>
    <dbReference type="NCBI Taxonomy" id="172846"/>
    <lineage>
        <taxon>Eukaryota</taxon>
        <taxon>Metazoa</taxon>
        <taxon>Ecdysozoa</taxon>
        <taxon>Arthropoda</taxon>
        <taxon>Chelicerata</taxon>
        <taxon>Arachnida</taxon>
        <taxon>Araneae</taxon>
        <taxon>Araneomorphae</taxon>
        <taxon>Entelegynae</taxon>
        <taxon>Araneoidea</taxon>
        <taxon>Araneidae</taxon>
        <taxon>Caerostris</taxon>
    </lineage>
</organism>
<dbReference type="AlphaFoldDB" id="A0AAV4QYK1"/>
<evidence type="ECO:0000313" key="2">
    <source>
        <dbReference type="Proteomes" id="UP001054945"/>
    </source>
</evidence>
<name>A0AAV4QYK1_CAEEX</name>
<reference evidence="1 2" key="1">
    <citation type="submission" date="2021-06" db="EMBL/GenBank/DDBJ databases">
        <title>Caerostris extrusa draft genome.</title>
        <authorList>
            <person name="Kono N."/>
            <person name="Arakawa K."/>
        </authorList>
    </citation>
    <scope>NUCLEOTIDE SEQUENCE [LARGE SCALE GENOMIC DNA]</scope>
</reference>
<sequence length="88" mass="10284">MIDYISMNNCFPIQKIKQRQKQAQSTYACCKGTRTKNFLRLQKRVCKVHSQLPTGSRRCPLTSFESSQRKPLPVCLKKQHNQKEVDEV</sequence>
<gene>
    <name evidence="1" type="ORF">CEXT_332441</name>
</gene>
<comment type="caution">
    <text evidence="1">The sequence shown here is derived from an EMBL/GenBank/DDBJ whole genome shotgun (WGS) entry which is preliminary data.</text>
</comment>
<accession>A0AAV4QYK1</accession>
<dbReference type="Proteomes" id="UP001054945">
    <property type="component" value="Unassembled WGS sequence"/>
</dbReference>